<proteinExistence type="predicted"/>
<dbReference type="EMBL" id="MJUW02000058">
    <property type="protein sequence ID" value="OQD46091.1"/>
    <property type="molecule type" value="Genomic_DNA"/>
</dbReference>
<keyword evidence="2" id="KW-1185">Reference proteome</keyword>
<comment type="caution">
    <text evidence="1">The sequence shown here is derived from an EMBL/GenBank/DDBJ whole genome shotgun (WGS) entry which is preliminary data.</text>
</comment>
<evidence type="ECO:0000313" key="1">
    <source>
        <dbReference type="EMBL" id="OQD46091.1"/>
    </source>
</evidence>
<dbReference type="AlphaFoldDB" id="A0A1V6M108"/>
<reference evidence="1 2" key="1">
    <citation type="journal article" date="2016" name="Genome Announc.">
        <title>Draft Genome Sequence of the Anaerobic Ammonium-Oxidizing Bacterium 'Candidatus Brocadia sp. 40'.</title>
        <authorList>
            <person name="Ali M."/>
            <person name="Haroon M.F."/>
            <person name="Narita Y."/>
            <person name="Zhang L."/>
            <person name="Rangel Shaw D."/>
            <person name="Okabe S."/>
            <person name="Saikaly P.E."/>
        </authorList>
    </citation>
    <scope>NUCLEOTIDE SEQUENCE [LARGE SCALE GENOMIC DNA]</scope>
    <source>
        <strain evidence="1 2">40</strain>
    </source>
</reference>
<dbReference type="Proteomes" id="UP000242219">
    <property type="component" value="Unassembled WGS sequence"/>
</dbReference>
<evidence type="ECO:0000313" key="2">
    <source>
        <dbReference type="Proteomes" id="UP000242219"/>
    </source>
</evidence>
<organism evidence="1 2">
    <name type="scientific">Candidatus Brocadia sapporoensis</name>
    <dbReference type="NCBI Taxonomy" id="392547"/>
    <lineage>
        <taxon>Bacteria</taxon>
        <taxon>Pseudomonadati</taxon>
        <taxon>Planctomycetota</taxon>
        <taxon>Candidatus Brocadiia</taxon>
        <taxon>Candidatus Brocadiales</taxon>
        <taxon>Candidatus Brocadiaceae</taxon>
        <taxon>Candidatus Brocadia</taxon>
    </lineage>
</organism>
<gene>
    <name evidence="1" type="ORF">BIY37_05005</name>
</gene>
<sequence length="374" mass="44657">MVIKIMKEYPTEKSQQDKIERMRQEQINHEKALLPERCEDWERHEHALRLDPLKWISETKYRSPECADNKACCIHWLKLIMGELADNGMGILLFWIQCREVAGEYETEVIMQIMTDILTKKEKHKVMMTIVDKYYDTKEAWESYVRGGKPYRMQIDYLRMKECKERLSKAFGLTDDALKMYEVARKKRIKRLVVKERRDTIKEDKGFSMPQVCSDIGSHRADEVEKMFEKRGSLIISLFMFDRHTFTSSFGEKICCRYKLGLILKELLRNEGLVDYINHIISTKRLLKYQPKQLRIYLGTEMKILHECDRNKVMECLGDLYTETGLKLQKNEREVNCPVPENVYLYISYLENQKELHERKERLSILTRLIRKLS</sequence>
<protein>
    <submittedName>
        <fullName evidence="1">Uncharacterized protein</fullName>
    </submittedName>
</protein>
<accession>A0A1V6M108</accession>
<name>A0A1V6M108_9BACT</name>